<feature type="domain" description="MoaB/Mog" evidence="7">
    <location>
        <begin position="180"/>
        <end position="321"/>
    </location>
</feature>
<dbReference type="InterPro" id="IPR038987">
    <property type="entry name" value="MoeA-like"/>
</dbReference>
<keyword evidence="6" id="KW-0479">Metal-binding</keyword>
<dbReference type="GO" id="GO:0061599">
    <property type="term" value="F:molybdopterin molybdotransferase activity"/>
    <property type="evidence" value="ECO:0007669"/>
    <property type="project" value="UniProtKB-UniRule"/>
</dbReference>
<dbReference type="NCBIfam" id="TIGR00177">
    <property type="entry name" value="molyb_syn"/>
    <property type="match status" value="1"/>
</dbReference>
<dbReference type="InterPro" id="IPR036688">
    <property type="entry name" value="MoeA_C_domain_IV_sf"/>
</dbReference>
<dbReference type="NCBIfam" id="NF045515">
    <property type="entry name" value="Glp_gephyrin"/>
    <property type="match status" value="1"/>
</dbReference>
<keyword evidence="9" id="KW-1185">Reference proteome</keyword>
<evidence type="ECO:0000313" key="9">
    <source>
        <dbReference type="Proteomes" id="UP000255334"/>
    </source>
</evidence>
<dbReference type="GO" id="GO:0046872">
    <property type="term" value="F:metal ion binding"/>
    <property type="evidence" value="ECO:0007669"/>
    <property type="project" value="UniProtKB-UniRule"/>
</dbReference>
<dbReference type="PROSITE" id="PS01079">
    <property type="entry name" value="MOCF_BIOSYNTHESIS_2"/>
    <property type="match status" value="1"/>
</dbReference>
<comment type="function">
    <text evidence="1 6">Catalyzes the insertion of molybdate into adenylated molybdopterin with the concomitant release of AMP.</text>
</comment>
<comment type="similarity">
    <text evidence="3 6">Belongs to the MoeA family.</text>
</comment>
<sequence>MSQDTLAYDEALRIVLAASTRLPAQDCAVESCLGRVLASDIVSDAALPPFDNSAMDGFALNGKDDKVLAGTEFDVEGEQAAGDGVTHAGGGAWEIMTGARMPDGLDRVIPVEQTERLAPAARIRLLADVEPGQNVRTAGSDVQHGETVLAAGSALAPQHLMLLAALGVATVSVSERPRVAVLCTGRELVDDPKQALAPGQIRNSNGPFLAARLPLAGADVVHVETVGDDALAFEAALRRAWDAGAKVIVSSGAVSMGRYDFVPQALERIGAKTLFHKVAIRPGKPLLFARLPGDALLFGLPGNPIAVAVGLRFFIEPALRVMLGLPGEAPRRVPLSTPFSKKPRLRFHLKSRLHIDAQGRLATEILGGQESYRIKPLADANAWTVVPADIDALPAGALVDVYGPGHLEFPSPCESAA</sequence>
<dbReference type="SMART" id="SM00852">
    <property type="entry name" value="MoCF_biosynth"/>
    <property type="match status" value="1"/>
</dbReference>
<evidence type="ECO:0000256" key="2">
    <source>
        <dbReference type="ARBA" id="ARBA00005046"/>
    </source>
</evidence>
<keyword evidence="6" id="KW-0460">Magnesium</keyword>
<evidence type="ECO:0000313" key="8">
    <source>
        <dbReference type="EMBL" id="RDS81021.1"/>
    </source>
</evidence>
<dbReference type="Gene3D" id="2.170.190.11">
    <property type="entry name" value="Molybdopterin biosynthesis moea protein, domain 3"/>
    <property type="match status" value="1"/>
</dbReference>
<protein>
    <recommendedName>
        <fullName evidence="6">Molybdopterin molybdenumtransferase</fullName>
        <ecNumber evidence="6">2.10.1.1</ecNumber>
    </recommendedName>
</protein>
<gene>
    <name evidence="8" type="ORF">DWU99_18395</name>
</gene>
<keyword evidence="6 8" id="KW-0808">Transferase</keyword>
<evidence type="ECO:0000256" key="3">
    <source>
        <dbReference type="ARBA" id="ARBA00010763"/>
    </source>
</evidence>
<dbReference type="InterPro" id="IPR005110">
    <property type="entry name" value="MoeA_linker/N"/>
</dbReference>
<dbReference type="AlphaFoldDB" id="A0A370WYE0"/>
<dbReference type="SUPFAM" id="SSF53218">
    <property type="entry name" value="Molybdenum cofactor biosynthesis proteins"/>
    <property type="match status" value="1"/>
</dbReference>
<dbReference type="Proteomes" id="UP000255334">
    <property type="component" value="Unassembled WGS sequence"/>
</dbReference>
<dbReference type="Pfam" id="PF03454">
    <property type="entry name" value="MoeA_C"/>
    <property type="match status" value="1"/>
</dbReference>
<dbReference type="InterPro" id="IPR008284">
    <property type="entry name" value="MoCF_biosynth_CS"/>
</dbReference>
<dbReference type="InterPro" id="IPR036425">
    <property type="entry name" value="MoaB/Mog-like_dom_sf"/>
</dbReference>
<dbReference type="UniPathway" id="UPA00344"/>
<dbReference type="SUPFAM" id="SSF63882">
    <property type="entry name" value="MoeA N-terminal region -like"/>
    <property type="match status" value="1"/>
</dbReference>
<dbReference type="GO" id="GO:0006777">
    <property type="term" value="P:Mo-molybdopterin cofactor biosynthetic process"/>
    <property type="evidence" value="ECO:0007669"/>
    <property type="project" value="UniProtKB-UniRule"/>
</dbReference>
<dbReference type="Pfam" id="PF03453">
    <property type="entry name" value="MoeA_N"/>
    <property type="match status" value="1"/>
</dbReference>
<evidence type="ECO:0000256" key="4">
    <source>
        <dbReference type="ARBA" id="ARBA00023150"/>
    </source>
</evidence>
<reference evidence="8 9" key="1">
    <citation type="submission" date="2018-07" db="EMBL/GenBank/DDBJ databases">
        <title>Dyella monticola sp. nov. and Dyella psychrodurans sp. nov. isolated from monsoon evergreen broad-leaved forest soil of Dinghu Mountain, China.</title>
        <authorList>
            <person name="Gao Z."/>
            <person name="Qiu L."/>
        </authorList>
    </citation>
    <scope>NUCLEOTIDE SEQUENCE [LARGE SCALE GENOMIC DNA]</scope>
    <source>
        <strain evidence="8 9">4MSK11</strain>
    </source>
</reference>
<dbReference type="SUPFAM" id="SSF63867">
    <property type="entry name" value="MoeA C-terminal domain-like"/>
    <property type="match status" value="1"/>
</dbReference>
<evidence type="ECO:0000259" key="7">
    <source>
        <dbReference type="SMART" id="SM00852"/>
    </source>
</evidence>
<comment type="caution">
    <text evidence="8">The sequence shown here is derived from an EMBL/GenBank/DDBJ whole genome shotgun (WGS) entry which is preliminary data.</text>
</comment>
<proteinExistence type="inferred from homology"/>
<comment type="catalytic activity">
    <reaction evidence="5">
        <text>adenylyl-molybdopterin + molybdate = Mo-molybdopterin + AMP + H(+)</text>
        <dbReference type="Rhea" id="RHEA:35047"/>
        <dbReference type="ChEBI" id="CHEBI:15378"/>
        <dbReference type="ChEBI" id="CHEBI:36264"/>
        <dbReference type="ChEBI" id="CHEBI:62727"/>
        <dbReference type="ChEBI" id="CHEBI:71302"/>
        <dbReference type="ChEBI" id="CHEBI:456215"/>
        <dbReference type="EC" id="2.10.1.1"/>
    </reaction>
</comment>
<dbReference type="EC" id="2.10.1.1" evidence="6"/>
<dbReference type="Gene3D" id="2.40.340.10">
    <property type="entry name" value="MoeA, C-terminal, domain IV"/>
    <property type="match status" value="1"/>
</dbReference>
<accession>A0A370WYE0</accession>
<dbReference type="PANTHER" id="PTHR10192">
    <property type="entry name" value="MOLYBDOPTERIN BIOSYNTHESIS PROTEIN"/>
    <property type="match status" value="1"/>
</dbReference>
<dbReference type="InterPro" id="IPR036135">
    <property type="entry name" value="MoeA_linker/N_sf"/>
</dbReference>
<comment type="pathway">
    <text evidence="2 6">Cofactor biosynthesis; molybdopterin biosynthesis.</text>
</comment>
<dbReference type="Gene3D" id="3.40.980.10">
    <property type="entry name" value="MoaB/Mog-like domain"/>
    <property type="match status" value="1"/>
</dbReference>
<dbReference type="PANTHER" id="PTHR10192:SF5">
    <property type="entry name" value="GEPHYRIN"/>
    <property type="match status" value="1"/>
</dbReference>
<dbReference type="CDD" id="cd00887">
    <property type="entry name" value="MoeA"/>
    <property type="match status" value="1"/>
</dbReference>
<keyword evidence="4 6" id="KW-0501">Molybdenum cofactor biosynthesis</keyword>
<dbReference type="GO" id="GO:0005829">
    <property type="term" value="C:cytosol"/>
    <property type="evidence" value="ECO:0007669"/>
    <property type="project" value="TreeGrafter"/>
</dbReference>
<name>A0A370WYE0_9GAMM</name>
<keyword evidence="6" id="KW-0500">Molybdenum</keyword>
<dbReference type="Pfam" id="PF00994">
    <property type="entry name" value="MoCF_biosynth"/>
    <property type="match status" value="1"/>
</dbReference>
<dbReference type="InterPro" id="IPR001453">
    <property type="entry name" value="MoaB/Mog_dom"/>
</dbReference>
<dbReference type="InterPro" id="IPR005111">
    <property type="entry name" value="MoeA_C_domain_IV"/>
</dbReference>
<evidence type="ECO:0000256" key="5">
    <source>
        <dbReference type="ARBA" id="ARBA00047317"/>
    </source>
</evidence>
<evidence type="ECO:0000256" key="1">
    <source>
        <dbReference type="ARBA" id="ARBA00002901"/>
    </source>
</evidence>
<dbReference type="OrthoDB" id="9804758at2"/>
<dbReference type="RefSeq" id="WP_115479549.1">
    <property type="nucleotide sequence ID" value="NZ_QRBF01000008.1"/>
</dbReference>
<organism evidence="8 9">
    <name type="scientific">Dyella psychrodurans</name>
    <dbReference type="NCBI Taxonomy" id="1927960"/>
    <lineage>
        <taxon>Bacteria</taxon>
        <taxon>Pseudomonadati</taxon>
        <taxon>Pseudomonadota</taxon>
        <taxon>Gammaproteobacteria</taxon>
        <taxon>Lysobacterales</taxon>
        <taxon>Rhodanobacteraceae</taxon>
        <taxon>Dyella</taxon>
    </lineage>
</organism>
<evidence type="ECO:0000256" key="6">
    <source>
        <dbReference type="RuleBase" id="RU365090"/>
    </source>
</evidence>
<dbReference type="EMBL" id="QRBF01000008">
    <property type="protein sequence ID" value="RDS81021.1"/>
    <property type="molecule type" value="Genomic_DNA"/>
</dbReference>
<dbReference type="Gene3D" id="3.90.105.10">
    <property type="entry name" value="Molybdopterin biosynthesis moea protein, domain 2"/>
    <property type="match status" value="1"/>
</dbReference>
<comment type="cofactor">
    <cofactor evidence="6">
        <name>Mg(2+)</name>
        <dbReference type="ChEBI" id="CHEBI:18420"/>
    </cofactor>
</comment>